<gene>
    <name evidence="3" type="ORF">Msi02_13240</name>
</gene>
<reference evidence="3 4" key="1">
    <citation type="submission" date="2021-01" db="EMBL/GenBank/DDBJ databases">
        <title>Whole genome shotgun sequence of Microbispora siamensis NBRC 104113.</title>
        <authorList>
            <person name="Komaki H."/>
            <person name="Tamura T."/>
        </authorList>
    </citation>
    <scope>NUCLEOTIDE SEQUENCE [LARGE SCALE GENOMIC DNA]</scope>
    <source>
        <strain evidence="3 4">NBRC 104113</strain>
    </source>
</reference>
<feature type="domain" description="HTH marR-type" evidence="2">
    <location>
        <begin position="2"/>
        <end position="137"/>
    </location>
</feature>
<dbReference type="InterPro" id="IPR036388">
    <property type="entry name" value="WH-like_DNA-bd_sf"/>
</dbReference>
<dbReference type="Pfam" id="PF01047">
    <property type="entry name" value="MarR"/>
    <property type="match status" value="1"/>
</dbReference>
<accession>A0ABQ4GGF3</accession>
<dbReference type="SMART" id="SM00347">
    <property type="entry name" value="HTH_MARR"/>
    <property type="match status" value="1"/>
</dbReference>
<evidence type="ECO:0000259" key="2">
    <source>
        <dbReference type="PROSITE" id="PS50995"/>
    </source>
</evidence>
<dbReference type="RefSeq" id="WP_239108179.1">
    <property type="nucleotide sequence ID" value="NZ_BOOF01000005.1"/>
</dbReference>
<dbReference type="PROSITE" id="PS50995">
    <property type="entry name" value="HTH_MARR_2"/>
    <property type="match status" value="1"/>
</dbReference>
<evidence type="ECO:0000313" key="3">
    <source>
        <dbReference type="EMBL" id="GIH60507.1"/>
    </source>
</evidence>
<evidence type="ECO:0000256" key="1">
    <source>
        <dbReference type="SAM" id="MobiDB-lite"/>
    </source>
</evidence>
<keyword evidence="4" id="KW-1185">Reference proteome</keyword>
<sequence length="164" mass="17585">MPENAALSIARLTRVLEDFTRMHIRLPAERRLSFTTLSVLHTLAGDGPKRLTELAGSEQVTQSAITQMVTKLEREGLVERHPDPSDGRAVLVHVTAAGAAIVDGRRAERMARLSELADLLTEAERAAIAAALPALARMVDLHSVPGTAPGTDPGADTPRDSARR</sequence>
<organism evidence="3 4">
    <name type="scientific">Microbispora siamensis</name>
    <dbReference type="NCBI Taxonomy" id="564413"/>
    <lineage>
        <taxon>Bacteria</taxon>
        <taxon>Bacillati</taxon>
        <taxon>Actinomycetota</taxon>
        <taxon>Actinomycetes</taxon>
        <taxon>Streptosporangiales</taxon>
        <taxon>Streptosporangiaceae</taxon>
        <taxon>Microbispora</taxon>
    </lineage>
</organism>
<dbReference type="PRINTS" id="PR00598">
    <property type="entry name" value="HTHMARR"/>
</dbReference>
<name>A0ABQ4GGF3_9ACTN</name>
<feature type="region of interest" description="Disordered" evidence="1">
    <location>
        <begin position="143"/>
        <end position="164"/>
    </location>
</feature>
<proteinExistence type="predicted"/>
<dbReference type="Gene3D" id="1.10.10.10">
    <property type="entry name" value="Winged helix-like DNA-binding domain superfamily/Winged helix DNA-binding domain"/>
    <property type="match status" value="1"/>
</dbReference>
<dbReference type="SUPFAM" id="SSF46785">
    <property type="entry name" value="Winged helix' DNA-binding domain"/>
    <property type="match status" value="1"/>
</dbReference>
<protein>
    <recommendedName>
        <fullName evidence="2">HTH marR-type domain-containing protein</fullName>
    </recommendedName>
</protein>
<evidence type="ECO:0000313" key="4">
    <source>
        <dbReference type="Proteomes" id="UP000660454"/>
    </source>
</evidence>
<comment type="caution">
    <text evidence="3">The sequence shown here is derived from an EMBL/GenBank/DDBJ whole genome shotgun (WGS) entry which is preliminary data.</text>
</comment>
<dbReference type="InterPro" id="IPR036390">
    <property type="entry name" value="WH_DNA-bd_sf"/>
</dbReference>
<dbReference type="Proteomes" id="UP000660454">
    <property type="component" value="Unassembled WGS sequence"/>
</dbReference>
<dbReference type="InterPro" id="IPR052526">
    <property type="entry name" value="HTH-type_Bedaq_tolerance"/>
</dbReference>
<dbReference type="InterPro" id="IPR000835">
    <property type="entry name" value="HTH_MarR-typ"/>
</dbReference>
<dbReference type="PANTHER" id="PTHR39515">
    <property type="entry name" value="CONSERVED PROTEIN"/>
    <property type="match status" value="1"/>
</dbReference>
<dbReference type="EMBL" id="BOOF01000005">
    <property type="protein sequence ID" value="GIH60507.1"/>
    <property type="molecule type" value="Genomic_DNA"/>
</dbReference>
<dbReference type="PANTHER" id="PTHR39515:SF2">
    <property type="entry name" value="HTH-TYPE TRANSCRIPTIONAL REGULATOR RV0880"/>
    <property type="match status" value="1"/>
</dbReference>